<evidence type="ECO:0000256" key="1">
    <source>
        <dbReference type="SAM" id="MobiDB-lite"/>
    </source>
</evidence>
<feature type="domain" description="Sld7 C-terminal" evidence="2">
    <location>
        <begin position="121"/>
        <end position="193"/>
    </location>
</feature>
<protein>
    <recommendedName>
        <fullName evidence="2">Sld7 C-terminal domain-containing protein</fullName>
    </recommendedName>
</protein>
<proteinExistence type="predicted"/>
<organism evidence="3 4">
    <name type="scientific">Sanghuangporus baumii</name>
    <name type="common">Phellinus baumii</name>
    <dbReference type="NCBI Taxonomy" id="108892"/>
    <lineage>
        <taxon>Eukaryota</taxon>
        <taxon>Fungi</taxon>
        <taxon>Dikarya</taxon>
        <taxon>Basidiomycota</taxon>
        <taxon>Agaricomycotina</taxon>
        <taxon>Agaricomycetes</taxon>
        <taxon>Hymenochaetales</taxon>
        <taxon>Hymenochaetaceae</taxon>
        <taxon>Sanghuangporus</taxon>
    </lineage>
</organism>
<feature type="compositionally biased region" description="Polar residues" evidence="1">
    <location>
        <begin position="71"/>
        <end position="83"/>
    </location>
</feature>
<reference evidence="3" key="1">
    <citation type="submission" date="2016-06" db="EMBL/GenBank/DDBJ databases">
        <title>Draft Genome sequence of the fungus Inonotus baumii.</title>
        <authorList>
            <person name="Zhu H."/>
            <person name="Lin W."/>
        </authorList>
    </citation>
    <scope>NUCLEOTIDE SEQUENCE</scope>
    <source>
        <strain evidence="3">821</strain>
    </source>
</reference>
<name>A0A9Q5HY21_SANBA</name>
<accession>A0A9Q5HY21</accession>
<dbReference type="Pfam" id="PF18596">
    <property type="entry name" value="Sld7_C"/>
    <property type="match status" value="1"/>
</dbReference>
<feature type="region of interest" description="Disordered" evidence="1">
    <location>
        <begin position="56"/>
        <end position="93"/>
    </location>
</feature>
<sequence length="207" mass="22192">MPPPPKPTQAGQPLNEKMQQARPPRPDDPIPRKPPAGYAGIARIGLGMKRTASVKLNGVEGPNKKLKKEAPSTSFATSRSQGSFKIPPLPPGKARATSEVDVFFARMEVDGLTSSGTQEHEAQNKMFIKKAVVRLMGAAGVSKTNPSFKDFFNQVYHGTSFALRAKMGIAKLEGNATDSELVDRIVQAHITLYLGGLGVGVMLLQQG</sequence>
<dbReference type="OrthoDB" id="5599874at2759"/>
<comment type="caution">
    <text evidence="3">The sequence shown here is derived from an EMBL/GenBank/DDBJ whole genome shotgun (WGS) entry which is preliminary data.</text>
</comment>
<dbReference type="InterPro" id="IPR041260">
    <property type="entry name" value="Sld7_C"/>
</dbReference>
<gene>
    <name evidence="3" type="ORF">A7U60_g4751</name>
</gene>
<dbReference type="Proteomes" id="UP000757232">
    <property type="component" value="Unassembled WGS sequence"/>
</dbReference>
<evidence type="ECO:0000313" key="4">
    <source>
        <dbReference type="Proteomes" id="UP000757232"/>
    </source>
</evidence>
<feature type="region of interest" description="Disordered" evidence="1">
    <location>
        <begin position="1"/>
        <end position="39"/>
    </location>
</feature>
<dbReference type="EMBL" id="LNZH02000184">
    <property type="protein sequence ID" value="OCB88123.1"/>
    <property type="molecule type" value="Genomic_DNA"/>
</dbReference>
<evidence type="ECO:0000313" key="3">
    <source>
        <dbReference type="EMBL" id="OCB88123.1"/>
    </source>
</evidence>
<keyword evidence="4" id="KW-1185">Reference proteome</keyword>
<evidence type="ECO:0000259" key="2">
    <source>
        <dbReference type="Pfam" id="PF18596"/>
    </source>
</evidence>
<dbReference type="AlphaFoldDB" id="A0A9Q5HY21"/>